<keyword evidence="3" id="KW-1185">Reference proteome</keyword>
<dbReference type="PANTHER" id="PTHR33358:SF12">
    <property type="entry name" value="F-BOX PROTEIN WITH A DOMAIN PROTEIN"/>
    <property type="match status" value="1"/>
</dbReference>
<dbReference type="Pfam" id="PF14476">
    <property type="entry name" value="Chloroplast_duf"/>
    <property type="match status" value="1"/>
</dbReference>
<evidence type="ECO:0000256" key="1">
    <source>
        <dbReference type="SAM" id="MobiDB-lite"/>
    </source>
</evidence>
<organism evidence="2 3">
    <name type="scientific">Striga hermonthica</name>
    <name type="common">Purple witchweed</name>
    <name type="synonym">Buchnera hermonthica</name>
    <dbReference type="NCBI Taxonomy" id="68872"/>
    <lineage>
        <taxon>Eukaryota</taxon>
        <taxon>Viridiplantae</taxon>
        <taxon>Streptophyta</taxon>
        <taxon>Embryophyta</taxon>
        <taxon>Tracheophyta</taxon>
        <taxon>Spermatophyta</taxon>
        <taxon>Magnoliopsida</taxon>
        <taxon>eudicotyledons</taxon>
        <taxon>Gunneridae</taxon>
        <taxon>Pentapetalae</taxon>
        <taxon>asterids</taxon>
        <taxon>lamiids</taxon>
        <taxon>Lamiales</taxon>
        <taxon>Orobanchaceae</taxon>
        <taxon>Buchnereae</taxon>
        <taxon>Striga</taxon>
    </lineage>
</organism>
<dbReference type="InterPro" id="IPR027949">
    <property type="entry name" value="Chloroplast_duf"/>
</dbReference>
<feature type="compositionally biased region" description="Low complexity" evidence="1">
    <location>
        <begin position="89"/>
        <end position="99"/>
    </location>
</feature>
<dbReference type="AlphaFoldDB" id="A0A9N7NQZ6"/>
<evidence type="ECO:0000313" key="3">
    <source>
        <dbReference type="Proteomes" id="UP001153555"/>
    </source>
</evidence>
<feature type="region of interest" description="Disordered" evidence="1">
    <location>
        <begin position="258"/>
        <end position="281"/>
    </location>
</feature>
<reference evidence="2" key="1">
    <citation type="submission" date="2019-12" db="EMBL/GenBank/DDBJ databases">
        <authorList>
            <person name="Scholes J."/>
        </authorList>
    </citation>
    <scope>NUCLEOTIDE SEQUENCE</scope>
</reference>
<feature type="region of interest" description="Disordered" evidence="1">
    <location>
        <begin position="76"/>
        <end position="104"/>
    </location>
</feature>
<dbReference type="OrthoDB" id="911335at2759"/>
<sequence length="335" mass="36256">MAALKSSALLLNPSTRDRSSYSSNSTDSKQKTNIPKSNTIRKIPGLLAPRSSYSTNLKQKTSITKLNTVPKIPLSGHLTTERRPASPLTTTNKTVTTKTETGEKPDPTVVAKLYAIIEAVADRVEMHRNIADQRNNWNTLMLTSINSLTLTAAVITASGSRAVAAAAMYLAAAGMLSVVNKIQPSQLGEEQRNAARLFEQLGNQIRTVVSIGNPTTENVREMTEKVMALDQAYPLPLLGGAMIEKFPGRVEPAVWWPPQKEEEKNRGKSGRLPGPNGWDGKLEEEMRGIGKLIGKRDKAEYVRLGEKALRLNRALAAGGVALTGMAADNCTSTLP</sequence>
<dbReference type="PANTHER" id="PTHR33358">
    <property type="entry name" value="F-BOX PROTEIN WITH A DOMAIN PROTEIN"/>
    <property type="match status" value="1"/>
</dbReference>
<dbReference type="EMBL" id="CACSLK010030184">
    <property type="protein sequence ID" value="CAA0837182.1"/>
    <property type="molecule type" value="Genomic_DNA"/>
</dbReference>
<gene>
    <name evidence="2" type="ORF">SHERM_04180</name>
</gene>
<dbReference type="Proteomes" id="UP001153555">
    <property type="component" value="Unassembled WGS sequence"/>
</dbReference>
<protein>
    <submittedName>
        <fullName evidence="2">Probable F-box protein</fullName>
    </submittedName>
</protein>
<accession>A0A9N7NQZ6</accession>
<name>A0A9N7NQZ6_STRHE</name>
<feature type="region of interest" description="Disordered" evidence="1">
    <location>
        <begin position="1"/>
        <end position="38"/>
    </location>
</feature>
<comment type="caution">
    <text evidence="2">The sequence shown here is derived from an EMBL/GenBank/DDBJ whole genome shotgun (WGS) entry which is preliminary data.</text>
</comment>
<proteinExistence type="predicted"/>
<evidence type="ECO:0000313" key="2">
    <source>
        <dbReference type="EMBL" id="CAA0837182.1"/>
    </source>
</evidence>